<protein>
    <submittedName>
        <fullName evidence="6">Unannotated protein</fullName>
    </submittedName>
</protein>
<evidence type="ECO:0000256" key="3">
    <source>
        <dbReference type="ARBA" id="ARBA00023002"/>
    </source>
</evidence>
<dbReference type="AlphaFoldDB" id="A0A6J7EXK6"/>
<organism evidence="6">
    <name type="scientific">freshwater metagenome</name>
    <dbReference type="NCBI Taxonomy" id="449393"/>
    <lineage>
        <taxon>unclassified sequences</taxon>
        <taxon>metagenomes</taxon>
        <taxon>ecological metagenomes</taxon>
    </lineage>
</organism>
<evidence type="ECO:0000259" key="5">
    <source>
        <dbReference type="Pfam" id="PF00296"/>
    </source>
</evidence>
<proteinExistence type="predicted"/>
<keyword evidence="3" id="KW-0560">Oxidoreductase</keyword>
<feature type="domain" description="Luciferase-like" evidence="5">
    <location>
        <begin position="14"/>
        <end position="240"/>
    </location>
</feature>
<dbReference type="InterPro" id="IPR036661">
    <property type="entry name" value="Luciferase-like_sf"/>
</dbReference>
<evidence type="ECO:0000313" key="6">
    <source>
        <dbReference type="EMBL" id="CAB4885855.1"/>
    </source>
</evidence>
<dbReference type="GO" id="GO:0008726">
    <property type="term" value="F:alkanesulfonate monooxygenase activity"/>
    <property type="evidence" value="ECO:0007669"/>
    <property type="project" value="TreeGrafter"/>
</dbReference>
<dbReference type="SUPFAM" id="SSF51679">
    <property type="entry name" value="Bacterial luciferase-like"/>
    <property type="match status" value="1"/>
</dbReference>
<keyword evidence="4" id="KW-0503">Monooxygenase</keyword>
<dbReference type="InterPro" id="IPR011251">
    <property type="entry name" value="Luciferase-like_dom"/>
</dbReference>
<dbReference type="PANTHER" id="PTHR42847">
    <property type="entry name" value="ALKANESULFONATE MONOOXYGENASE"/>
    <property type="match status" value="1"/>
</dbReference>
<keyword evidence="2" id="KW-0288">FMN</keyword>
<evidence type="ECO:0000256" key="2">
    <source>
        <dbReference type="ARBA" id="ARBA00022643"/>
    </source>
</evidence>
<accession>A0A6J7EXK6</accession>
<gene>
    <name evidence="6" type="ORF">UFOPK3376_02199</name>
</gene>
<keyword evidence="1" id="KW-0285">Flavoprotein</keyword>
<name>A0A6J7EXK6_9ZZZZ</name>
<sequence length="279" mass="30493">MRITFKTMPQDSEWAPIEAIWRAADEIPELDGGWLFDHFYPIMTDDPAGPCFEGWTALAYLAGVTNRLRLGLMVSGNTYRHPALLAKMCATIDVVSKGRLEIGLGAAWNAAEHEAYGMNFPPLGKRMDALDEACQVIDSLLTKPVSNFAGVHYQLTDAFCEPKPIQKPRPPLVIGGGGEKRTLLIAAKYADQWNFPGRTGDELKAKLEILHQHCADVGRDPAEIEVSVHLFEPLEPVSAAATARELAAAGCNHVILYLKAPYDVERLRVVASAVADAVC</sequence>
<dbReference type="InterPro" id="IPR050172">
    <property type="entry name" value="SsuD_RutA_monooxygenase"/>
</dbReference>
<dbReference type="Pfam" id="PF00296">
    <property type="entry name" value="Bac_luciferase"/>
    <property type="match status" value="1"/>
</dbReference>
<evidence type="ECO:0000256" key="1">
    <source>
        <dbReference type="ARBA" id="ARBA00022630"/>
    </source>
</evidence>
<dbReference type="InterPro" id="IPR019952">
    <property type="entry name" value="F420_OxRdatse_Rv1855c_pred"/>
</dbReference>
<dbReference type="EMBL" id="CAFBLP010000064">
    <property type="protein sequence ID" value="CAB4885855.1"/>
    <property type="molecule type" value="Genomic_DNA"/>
</dbReference>
<dbReference type="NCBIfam" id="TIGR03560">
    <property type="entry name" value="F420_Rv1855c"/>
    <property type="match status" value="1"/>
</dbReference>
<evidence type="ECO:0000256" key="4">
    <source>
        <dbReference type="ARBA" id="ARBA00023033"/>
    </source>
</evidence>
<reference evidence="6" key="1">
    <citation type="submission" date="2020-05" db="EMBL/GenBank/DDBJ databases">
        <authorList>
            <person name="Chiriac C."/>
            <person name="Salcher M."/>
            <person name="Ghai R."/>
            <person name="Kavagutti S V."/>
        </authorList>
    </citation>
    <scope>NUCLEOTIDE SEQUENCE</scope>
</reference>
<dbReference type="PANTHER" id="PTHR42847:SF8">
    <property type="entry name" value="CONSERVED PROTEIN"/>
    <property type="match status" value="1"/>
</dbReference>
<dbReference type="GO" id="GO:0046306">
    <property type="term" value="P:alkanesulfonate catabolic process"/>
    <property type="evidence" value="ECO:0007669"/>
    <property type="project" value="TreeGrafter"/>
</dbReference>
<dbReference type="Gene3D" id="3.20.20.30">
    <property type="entry name" value="Luciferase-like domain"/>
    <property type="match status" value="1"/>
</dbReference>